<dbReference type="RefSeq" id="WP_181369295.1">
    <property type="nucleotide sequence ID" value="NZ_JRFU01000061.1"/>
</dbReference>
<organism evidence="3 4">
    <name type="scientific">Eubacterium ramulus</name>
    <dbReference type="NCBI Taxonomy" id="39490"/>
    <lineage>
        <taxon>Bacteria</taxon>
        <taxon>Bacillati</taxon>
        <taxon>Bacillota</taxon>
        <taxon>Clostridia</taxon>
        <taxon>Eubacteriales</taxon>
        <taxon>Eubacteriaceae</taxon>
        <taxon>Eubacterium</taxon>
    </lineage>
</organism>
<evidence type="ECO:0000256" key="1">
    <source>
        <dbReference type="SAM" id="Phobius"/>
    </source>
</evidence>
<evidence type="ECO:0000259" key="2">
    <source>
        <dbReference type="Pfam" id="PF14501"/>
    </source>
</evidence>
<dbReference type="CDD" id="cd16935">
    <property type="entry name" value="HATPase_AgrC-ComD-like"/>
    <property type="match status" value="1"/>
</dbReference>
<comment type="caution">
    <text evidence="3">The sequence shown here is derived from an EMBL/GenBank/DDBJ whole genome shotgun (WGS) entry which is preliminary data.</text>
</comment>
<sequence>MTTFFMISDYGFAILKVFIFFILLHAVYPTFKYRYAVIISYIAAPFYIQINDYLLYTMLSVLLYILILFISGCILVRKKFFVIIFLSTFYVLMAGCIELFYITMMLNFSRHGARFLSVLHSYPDRTTIAFSLITKGCELALVLITAAIIRRMSDGKKKVWKLLIATVVGCFVMIYLMHKTFSNYFEAPKFWVILIAFLLLLFAVLLFEIDLRNRQHLLEKETLSKHLLEEKYQNLNEVYSQNARLYHDLNNHLIALDHLLDDGNISEAKTYIAAIQKPVQILKKTHWTGDDVVDAVLNNKIQLMENRKIRYEIQTDFPDKTGIEAADLCTILANLLDNAIEAVGKLPEQTAPLKIRIQSIKKFVLIEISNPSKEIKFTDDGLPPKTRKSSFHGWGLHNVTQAVEKYNGTILFEYENGIFTASAMLFFPQNNDNAS</sequence>
<keyword evidence="1" id="KW-0812">Transmembrane</keyword>
<dbReference type="Proteomes" id="UP000245288">
    <property type="component" value="Unassembled WGS sequence"/>
</dbReference>
<dbReference type="GO" id="GO:0042802">
    <property type="term" value="F:identical protein binding"/>
    <property type="evidence" value="ECO:0007669"/>
    <property type="project" value="TreeGrafter"/>
</dbReference>
<dbReference type="SUPFAM" id="SSF55874">
    <property type="entry name" value="ATPase domain of HSP90 chaperone/DNA topoisomerase II/histidine kinase"/>
    <property type="match status" value="1"/>
</dbReference>
<feature type="transmembrane region" description="Helical" evidence="1">
    <location>
        <begin position="56"/>
        <end position="76"/>
    </location>
</feature>
<dbReference type="AlphaFoldDB" id="A0A2V1JSA6"/>
<dbReference type="InterPro" id="IPR032834">
    <property type="entry name" value="NatK-like_C"/>
</dbReference>
<feature type="transmembrane region" description="Helical" evidence="1">
    <location>
        <begin position="128"/>
        <end position="148"/>
    </location>
</feature>
<evidence type="ECO:0000313" key="4">
    <source>
        <dbReference type="Proteomes" id="UP000245288"/>
    </source>
</evidence>
<dbReference type="EMBL" id="JRFU01000061">
    <property type="protein sequence ID" value="PWE87039.1"/>
    <property type="molecule type" value="Genomic_DNA"/>
</dbReference>
<feature type="transmembrane region" description="Helical" evidence="1">
    <location>
        <begin position="33"/>
        <end position="50"/>
    </location>
</feature>
<protein>
    <recommendedName>
        <fullName evidence="2">Sensor histidine kinase NatK-like C-terminal domain-containing protein</fullName>
    </recommendedName>
</protein>
<feature type="transmembrane region" description="Helical" evidence="1">
    <location>
        <begin position="6"/>
        <end position="26"/>
    </location>
</feature>
<dbReference type="PANTHER" id="PTHR40448:SF1">
    <property type="entry name" value="TWO-COMPONENT SENSOR HISTIDINE KINASE"/>
    <property type="match status" value="1"/>
</dbReference>
<keyword evidence="4" id="KW-1185">Reference proteome</keyword>
<dbReference type="Pfam" id="PF14501">
    <property type="entry name" value="HATPase_c_5"/>
    <property type="match status" value="1"/>
</dbReference>
<feature type="transmembrane region" description="Helical" evidence="1">
    <location>
        <begin position="190"/>
        <end position="207"/>
    </location>
</feature>
<dbReference type="PANTHER" id="PTHR40448">
    <property type="entry name" value="TWO-COMPONENT SENSOR HISTIDINE KINASE"/>
    <property type="match status" value="1"/>
</dbReference>
<feature type="domain" description="Sensor histidine kinase NatK-like C-terminal" evidence="2">
    <location>
        <begin position="324"/>
        <end position="424"/>
    </location>
</feature>
<feature type="transmembrane region" description="Helical" evidence="1">
    <location>
        <begin position="83"/>
        <end position="108"/>
    </location>
</feature>
<gene>
    <name evidence="3" type="ORF">LG34_05700</name>
</gene>
<name>A0A2V1JSA6_EUBRA</name>
<reference evidence="3 4" key="1">
    <citation type="submission" date="2014-09" db="EMBL/GenBank/DDBJ databases">
        <title>Butyrate-producing bacteria isolated from human gut.</title>
        <authorList>
            <person name="Zhang Q."/>
            <person name="Zhao L."/>
        </authorList>
    </citation>
    <scope>NUCLEOTIDE SEQUENCE [LARGE SCALE GENOMIC DNA]</scope>
    <source>
        <strain evidence="3 4">21</strain>
    </source>
</reference>
<dbReference type="Gene3D" id="3.30.565.10">
    <property type="entry name" value="Histidine kinase-like ATPase, C-terminal domain"/>
    <property type="match status" value="1"/>
</dbReference>
<accession>A0A2V1JSA6</accession>
<keyword evidence="1" id="KW-0472">Membrane</keyword>
<proteinExistence type="predicted"/>
<feature type="transmembrane region" description="Helical" evidence="1">
    <location>
        <begin position="160"/>
        <end position="178"/>
    </location>
</feature>
<evidence type="ECO:0000313" key="3">
    <source>
        <dbReference type="EMBL" id="PWE87039.1"/>
    </source>
</evidence>
<dbReference type="InterPro" id="IPR036890">
    <property type="entry name" value="HATPase_C_sf"/>
</dbReference>
<keyword evidence="1" id="KW-1133">Transmembrane helix</keyword>